<dbReference type="Proteomes" id="UP000515307">
    <property type="component" value="Chromosome"/>
</dbReference>
<evidence type="ECO:0000256" key="5">
    <source>
        <dbReference type="ARBA" id="ARBA00020771"/>
    </source>
</evidence>
<dbReference type="UniPathway" id="UPA00251">
    <property type="reaction ID" value="UER00318"/>
</dbReference>
<comment type="similarity">
    <text evidence="2 12">Belongs to the ALAD family.</text>
</comment>
<proteinExistence type="inferred from homology"/>
<gene>
    <name evidence="14" type="ORF">F0344_23760</name>
</gene>
<evidence type="ECO:0000256" key="10">
    <source>
        <dbReference type="ARBA" id="ARBA00032837"/>
    </source>
</evidence>
<evidence type="ECO:0000313" key="14">
    <source>
        <dbReference type="EMBL" id="QNE77222.1"/>
    </source>
</evidence>
<organism evidence="14 15">
    <name type="scientific">Streptomyces finlayi</name>
    <dbReference type="NCBI Taxonomy" id="67296"/>
    <lineage>
        <taxon>Bacteria</taxon>
        <taxon>Bacillati</taxon>
        <taxon>Actinomycetota</taxon>
        <taxon>Actinomycetes</taxon>
        <taxon>Kitasatosporales</taxon>
        <taxon>Streptomycetaceae</taxon>
        <taxon>Streptomyces</taxon>
    </lineage>
</organism>
<comment type="function">
    <text evidence="9">Catalyzes an early step in the biosynthesis of tetrapyrroles. Binds two molecules of 5-aminolevulinate per subunit, each at a distinct site, and catalyzes their condensation to form porphobilinogen.</text>
</comment>
<evidence type="ECO:0000256" key="7">
    <source>
        <dbReference type="ARBA" id="ARBA00023239"/>
    </source>
</evidence>
<evidence type="ECO:0000256" key="1">
    <source>
        <dbReference type="ARBA" id="ARBA00004694"/>
    </source>
</evidence>
<dbReference type="AlphaFoldDB" id="A0A7G7BPF7"/>
<evidence type="ECO:0000313" key="15">
    <source>
        <dbReference type="Proteomes" id="UP000515307"/>
    </source>
</evidence>
<evidence type="ECO:0000256" key="4">
    <source>
        <dbReference type="ARBA" id="ARBA00012053"/>
    </source>
</evidence>
<sequence>MRKPARTRRCSMRKPARTLSHRPRCSTGRSGPFAPHWTARRWDVGVTPNLTLHTVLYGPFKELMKTNPAAGNRRGLQLEPGRADRDTLVQAHQWIEEGADSLTLQPVMAAVDVLTRLRDSQNVPLVAYSTAGEWPALRALGTEGMTEYTAMLKRAGADSILTFAAEWVATHLEDTRG</sequence>
<dbReference type="GO" id="GO:0005829">
    <property type="term" value="C:cytosol"/>
    <property type="evidence" value="ECO:0007669"/>
    <property type="project" value="TreeGrafter"/>
</dbReference>
<dbReference type="EC" id="4.2.1.24" evidence="4"/>
<evidence type="ECO:0000256" key="9">
    <source>
        <dbReference type="ARBA" id="ARBA00025628"/>
    </source>
</evidence>
<evidence type="ECO:0000256" key="12">
    <source>
        <dbReference type="RuleBase" id="RU004161"/>
    </source>
</evidence>
<dbReference type="InterPro" id="IPR013785">
    <property type="entry name" value="Aldolase_TIM"/>
</dbReference>
<accession>A0A7G7BPF7</accession>
<dbReference type="PANTHER" id="PTHR11458:SF0">
    <property type="entry name" value="DELTA-AMINOLEVULINIC ACID DEHYDRATASE"/>
    <property type="match status" value="1"/>
</dbReference>
<dbReference type="GO" id="GO:0008270">
    <property type="term" value="F:zinc ion binding"/>
    <property type="evidence" value="ECO:0007669"/>
    <property type="project" value="TreeGrafter"/>
</dbReference>
<reference evidence="15" key="1">
    <citation type="submission" date="2019-10" db="EMBL/GenBank/DDBJ databases">
        <title>Antimicrobial potential of Antarctic Bacteria.</title>
        <authorList>
            <person name="Benaud N."/>
            <person name="Edwards R.J."/>
            <person name="Ferrari B.C."/>
        </authorList>
    </citation>
    <scope>NUCLEOTIDE SEQUENCE [LARGE SCALE GENOMIC DNA]</scope>
    <source>
        <strain evidence="15">NBSH44</strain>
    </source>
</reference>
<dbReference type="Pfam" id="PF00490">
    <property type="entry name" value="ALAD"/>
    <property type="match status" value="1"/>
</dbReference>
<evidence type="ECO:0000256" key="3">
    <source>
        <dbReference type="ARBA" id="ARBA00011823"/>
    </source>
</evidence>
<comment type="pathway">
    <text evidence="1">Porphyrin-containing compound metabolism; protoporphyrin-IX biosynthesis; coproporphyrinogen-III from 5-aminolevulinate: step 1/4.</text>
</comment>
<dbReference type="Gene3D" id="3.20.20.70">
    <property type="entry name" value="Aldolase class I"/>
    <property type="match status" value="1"/>
</dbReference>
<dbReference type="KEGG" id="sfiy:F0344_23760"/>
<dbReference type="SUPFAM" id="SSF51569">
    <property type="entry name" value="Aldolase"/>
    <property type="match status" value="1"/>
</dbReference>
<protein>
    <recommendedName>
        <fullName evidence="5">Delta-aminolevulinic acid dehydratase</fullName>
        <ecNumber evidence="4">4.2.1.24</ecNumber>
    </recommendedName>
    <alternativeName>
        <fullName evidence="10">Porphobilinogen synthase</fullName>
    </alternativeName>
</protein>
<evidence type="ECO:0000256" key="13">
    <source>
        <dbReference type="SAM" id="MobiDB-lite"/>
    </source>
</evidence>
<keyword evidence="15" id="KW-1185">Reference proteome</keyword>
<comment type="subunit">
    <text evidence="3">Homooctamer.</text>
</comment>
<dbReference type="GO" id="GO:0006782">
    <property type="term" value="P:protoporphyrinogen IX biosynthetic process"/>
    <property type="evidence" value="ECO:0007669"/>
    <property type="project" value="UniProtKB-UniPathway"/>
</dbReference>
<dbReference type="EMBL" id="CP045702">
    <property type="protein sequence ID" value="QNE77222.1"/>
    <property type="molecule type" value="Genomic_DNA"/>
</dbReference>
<dbReference type="PANTHER" id="PTHR11458">
    <property type="entry name" value="DELTA-AMINOLEVULINIC ACID DEHYDRATASE"/>
    <property type="match status" value="1"/>
</dbReference>
<evidence type="ECO:0000256" key="6">
    <source>
        <dbReference type="ARBA" id="ARBA00023133"/>
    </source>
</evidence>
<keyword evidence="7" id="KW-0456">Lyase</keyword>
<name>A0A7G7BPF7_9ACTN</name>
<feature type="region of interest" description="Disordered" evidence="13">
    <location>
        <begin position="1"/>
        <end position="32"/>
    </location>
</feature>
<evidence type="ECO:0000256" key="8">
    <source>
        <dbReference type="ARBA" id="ARBA00023244"/>
    </source>
</evidence>
<evidence type="ECO:0000256" key="11">
    <source>
        <dbReference type="ARBA" id="ARBA00047651"/>
    </source>
</evidence>
<dbReference type="GO" id="GO:0004655">
    <property type="term" value="F:porphobilinogen synthase activity"/>
    <property type="evidence" value="ECO:0007669"/>
    <property type="project" value="UniProtKB-EC"/>
</dbReference>
<comment type="catalytic activity">
    <reaction evidence="11">
        <text>2 5-aminolevulinate = porphobilinogen + 2 H2O + H(+)</text>
        <dbReference type="Rhea" id="RHEA:24064"/>
        <dbReference type="ChEBI" id="CHEBI:15377"/>
        <dbReference type="ChEBI" id="CHEBI:15378"/>
        <dbReference type="ChEBI" id="CHEBI:58126"/>
        <dbReference type="ChEBI" id="CHEBI:356416"/>
        <dbReference type="EC" id="4.2.1.24"/>
    </reaction>
</comment>
<evidence type="ECO:0000256" key="2">
    <source>
        <dbReference type="ARBA" id="ARBA00008055"/>
    </source>
</evidence>
<dbReference type="SMART" id="SM01004">
    <property type="entry name" value="ALAD"/>
    <property type="match status" value="1"/>
</dbReference>
<keyword evidence="8" id="KW-0627">Porphyrin biosynthesis</keyword>
<dbReference type="InterPro" id="IPR001731">
    <property type="entry name" value="ALAD"/>
</dbReference>
<dbReference type="PRINTS" id="PR00144">
    <property type="entry name" value="DALDHYDRTASE"/>
</dbReference>
<feature type="compositionally biased region" description="Basic residues" evidence="13">
    <location>
        <begin position="1"/>
        <end position="24"/>
    </location>
</feature>
<keyword evidence="6" id="KW-0350">Heme biosynthesis</keyword>